<evidence type="ECO:0000259" key="5">
    <source>
        <dbReference type="PROSITE" id="PS51462"/>
    </source>
</evidence>
<comment type="caution">
    <text evidence="6">The sequence shown here is derived from an EMBL/GenBank/DDBJ whole genome shotgun (WGS) entry which is preliminary data.</text>
</comment>
<dbReference type="SUPFAM" id="SSF55811">
    <property type="entry name" value="Nudix"/>
    <property type="match status" value="1"/>
</dbReference>
<evidence type="ECO:0000313" key="7">
    <source>
        <dbReference type="Proteomes" id="UP000319619"/>
    </source>
</evidence>
<dbReference type="PRINTS" id="PR00502">
    <property type="entry name" value="NUDIXFAMILY"/>
</dbReference>
<name>A0A532V0K4_UNCL8</name>
<reference evidence="6 7" key="1">
    <citation type="submission" date="2017-06" db="EMBL/GenBank/DDBJ databases">
        <title>Novel microbial phyla capable of carbon fixation and sulfur reduction in deep-sea sediments.</title>
        <authorList>
            <person name="Huang J."/>
            <person name="Baker B."/>
            <person name="Wang Y."/>
        </authorList>
    </citation>
    <scope>NUCLEOTIDE SEQUENCE [LARGE SCALE GENOMIC DNA]</scope>
    <source>
        <strain evidence="6">B3_LCP</strain>
    </source>
</reference>
<dbReference type="Pfam" id="PF14803">
    <property type="entry name" value="Zn_ribbon_Nudix"/>
    <property type="match status" value="1"/>
</dbReference>
<evidence type="ECO:0000256" key="4">
    <source>
        <dbReference type="RuleBase" id="RU003476"/>
    </source>
</evidence>
<dbReference type="AlphaFoldDB" id="A0A532V0K4"/>
<keyword evidence="2 4" id="KW-0378">Hydrolase</keyword>
<dbReference type="PROSITE" id="PS51462">
    <property type="entry name" value="NUDIX"/>
    <property type="match status" value="1"/>
</dbReference>
<dbReference type="InterPro" id="IPR015797">
    <property type="entry name" value="NUDIX_hydrolase-like_dom_sf"/>
</dbReference>
<protein>
    <submittedName>
        <fullName evidence="6">NUDIX hydrolase</fullName>
    </submittedName>
</protein>
<sequence length="181" mass="20214">MDNKSQLKSVKSTIRFRFCPECAGKLVQEEISERLRLRCQKCGEIHYQNPFPATALICFNDRGELLLTRRSEPPCVGQWCLPGGFIEMGETAQEAALREFKEETGLEGKLVRVIDVASKVDGYWGDVVVIGFEVEVVGGKLTAGDDASEVGYFPLDDMPEIVFDTHRVILDIARTGKTEKI</sequence>
<gene>
    <name evidence="6" type="ORF">CEE37_07215</name>
</gene>
<dbReference type="Gene3D" id="3.90.79.10">
    <property type="entry name" value="Nucleoside Triphosphate Pyrophosphohydrolase"/>
    <property type="match status" value="1"/>
</dbReference>
<proteinExistence type="inferred from homology"/>
<accession>A0A532V0K4</accession>
<comment type="similarity">
    <text evidence="4">Belongs to the Nudix hydrolase family.</text>
</comment>
<dbReference type="EMBL" id="NJBN01000004">
    <property type="protein sequence ID" value="TKJ40746.1"/>
    <property type="molecule type" value="Genomic_DNA"/>
</dbReference>
<dbReference type="CDD" id="cd04673">
    <property type="entry name" value="NUDIX_ADPRase"/>
    <property type="match status" value="1"/>
</dbReference>
<evidence type="ECO:0000256" key="3">
    <source>
        <dbReference type="ARBA" id="ARBA00022842"/>
    </source>
</evidence>
<feature type="domain" description="Nudix hydrolase" evidence="5">
    <location>
        <begin position="49"/>
        <end position="175"/>
    </location>
</feature>
<dbReference type="PANTHER" id="PTHR43222">
    <property type="entry name" value="NUDIX HYDROLASE 23"/>
    <property type="match status" value="1"/>
</dbReference>
<dbReference type="PANTHER" id="PTHR43222:SF2">
    <property type="entry name" value="NUDIX HYDROLASE 23, CHLOROPLASTIC"/>
    <property type="match status" value="1"/>
</dbReference>
<evidence type="ECO:0000313" key="6">
    <source>
        <dbReference type="EMBL" id="TKJ40746.1"/>
    </source>
</evidence>
<dbReference type="Proteomes" id="UP000319619">
    <property type="component" value="Unassembled WGS sequence"/>
</dbReference>
<keyword evidence="3" id="KW-0460">Magnesium</keyword>
<dbReference type="InterPro" id="IPR020084">
    <property type="entry name" value="NUDIX_hydrolase_CS"/>
</dbReference>
<dbReference type="GO" id="GO:0016787">
    <property type="term" value="F:hydrolase activity"/>
    <property type="evidence" value="ECO:0007669"/>
    <property type="project" value="UniProtKB-KW"/>
</dbReference>
<dbReference type="InterPro" id="IPR000086">
    <property type="entry name" value="NUDIX_hydrolase_dom"/>
</dbReference>
<evidence type="ECO:0000256" key="1">
    <source>
        <dbReference type="ARBA" id="ARBA00001946"/>
    </source>
</evidence>
<organism evidence="6 7">
    <name type="scientific">candidate division LCP-89 bacterium B3_LCP</name>
    <dbReference type="NCBI Taxonomy" id="2012998"/>
    <lineage>
        <taxon>Bacteria</taxon>
        <taxon>Pseudomonadati</taxon>
        <taxon>Bacteria division LCP-89</taxon>
    </lineage>
</organism>
<evidence type="ECO:0000256" key="2">
    <source>
        <dbReference type="ARBA" id="ARBA00022801"/>
    </source>
</evidence>
<comment type="cofactor">
    <cofactor evidence="1">
        <name>Mg(2+)</name>
        <dbReference type="ChEBI" id="CHEBI:18420"/>
    </cofactor>
</comment>
<dbReference type="Gene3D" id="2.20.70.10">
    <property type="match status" value="1"/>
</dbReference>
<dbReference type="PROSITE" id="PS00893">
    <property type="entry name" value="NUDIX_BOX"/>
    <property type="match status" value="1"/>
</dbReference>
<dbReference type="Pfam" id="PF00293">
    <property type="entry name" value="NUDIX"/>
    <property type="match status" value="1"/>
</dbReference>
<dbReference type="InterPro" id="IPR020476">
    <property type="entry name" value="Nudix_hydrolase"/>
</dbReference>
<dbReference type="InterPro" id="IPR029401">
    <property type="entry name" value="Nudix_N"/>
</dbReference>